<dbReference type="InterPro" id="IPR001087">
    <property type="entry name" value="GDSL"/>
</dbReference>
<dbReference type="PANTHER" id="PTHR45642:SF3">
    <property type="entry name" value="OS09G0540400 PROTEIN"/>
    <property type="match status" value="1"/>
</dbReference>
<dbReference type="Pfam" id="PF00657">
    <property type="entry name" value="Lipase_GDSL"/>
    <property type="match status" value="1"/>
</dbReference>
<dbReference type="OrthoDB" id="1600564at2759"/>
<dbReference type="FunFam" id="3.40.50.1110:FF:000003">
    <property type="entry name" value="GDSL esterase/lipase APG"/>
    <property type="match status" value="1"/>
</dbReference>
<keyword evidence="2" id="KW-0732">Signal</keyword>
<keyword evidence="4" id="KW-1185">Reference proteome</keyword>
<dbReference type="AlphaFoldDB" id="A0A9Q0R2C1"/>
<evidence type="ECO:0000256" key="1">
    <source>
        <dbReference type="ARBA" id="ARBA00008668"/>
    </source>
</evidence>
<dbReference type="InterPro" id="IPR035669">
    <property type="entry name" value="SGNH_plant_lipase-like"/>
</dbReference>
<reference evidence="3" key="1">
    <citation type="journal article" date="2023" name="Plant J.">
        <title>The genome of the king protea, Protea cynaroides.</title>
        <authorList>
            <person name="Chang J."/>
            <person name="Duong T.A."/>
            <person name="Schoeman C."/>
            <person name="Ma X."/>
            <person name="Roodt D."/>
            <person name="Barker N."/>
            <person name="Li Z."/>
            <person name="Van de Peer Y."/>
            <person name="Mizrachi E."/>
        </authorList>
    </citation>
    <scope>NUCLEOTIDE SEQUENCE</scope>
    <source>
        <tissue evidence="3">Young leaves</tissue>
    </source>
</reference>
<dbReference type="PANTHER" id="PTHR45642">
    <property type="entry name" value="GDSL ESTERASE/LIPASE EXL3"/>
    <property type="match status" value="1"/>
</dbReference>
<sequence>MSFSLFLILFHFVAPIQALLNPKSSNISAIYVFGDSTVDPGNNNYINTIFRSNFQPYGRDFPNQVPTGRFSNGRIPTDFIASYLGIKEFVPPYLDKSLSMEDLMTGVSFASAGTGYDPFTAQLSHVIEMPTQLEYFREYRTKLVNAIGTNRTDDHIHNSVAVISCGTNDFIVNYFALPIRQKTYDVASYRQFLLRNFRQLIQGLWDLGIRKFVVGGLPPMGCLPEVITSRHEFIRRECVTTYSLAAREFNQNLQDELVAMQNIFKLHRGLIVYADIYGPLTDLIQNPQKYGFEETSRGCCGSGLLEASFACGPNSLVCSDASKYVFWDAIHPSERAYYFVSTSFHGIINLFIKH</sequence>
<evidence type="ECO:0000313" key="3">
    <source>
        <dbReference type="EMBL" id="KAJ4980489.1"/>
    </source>
</evidence>
<comment type="similarity">
    <text evidence="1">Belongs to the 'GDSL' lipolytic enzyme family.</text>
</comment>
<name>A0A9Q0R2C1_9MAGN</name>
<protein>
    <submittedName>
        <fullName evidence="3">Uncharacterized protein</fullName>
    </submittedName>
</protein>
<dbReference type="Proteomes" id="UP001141806">
    <property type="component" value="Unassembled WGS sequence"/>
</dbReference>
<comment type="caution">
    <text evidence="3">The sequence shown here is derived from an EMBL/GenBank/DDBJ whole genome shotgun (WGS) entry which is preliminary data.</text>
</comment>
<feature type="chain" id="PRO_5040211930" evidence="2">
    <location>
        <begin position="19"/>
        <end position="354"/>
    </location>
</feature>
<evidence type="ECO:0000313" key="4">
    <source>
        <dbReference type="Proteomes" id="UP001141806"/>
    </source>
</evidence>
<dbReference type="InterPro" id="IPR050592">
    <property type="entry name" value="GDSL_lipolytic_enzyme"/>
</dbReference>
<evidence type="ECO:0000256" key="2">
    <source>
        <dbReference type="SAM" id="SignalP"/>
    </source>
</evidence>
<dbReference type="GO" id="GO:0016788">
    <property type="term" value="F:hydrolase activity, acting on ester bonds"/>
    <property type="evidence" value="ECO:0007669"/>
    <property type="project" value="InterPro"/>
</dbReference>
<dbReference type="EMBL" id="JAMYWD010000001">
    <property type="protein sequence ID" value="KAJ4980489.1"/>
    <property type="molecule type" value="Genomic_DNA"/>
</dbReference>
<organism evidence="3 4">
    <name type="scientific">Protea cynaroides</name>
    <dbReference type="NCBI Taxonomy" id="273540"/>
    <lineage>
        <taxon>Eukaryota</taxon>
        <taxon>Viridiplantae</taxon>
        <taxon>Streptophyta</taxon>
        <taxon>Embryophyta</taxon>
        <taxon>Tracheophyta</taxon>
        <taxon>Spermatophyta</taxon>
        <taxon>Magnoliopsida</taxon>
        <taxon>Proteales</taxon>
        <taxon>Proteaceae</taxon>
        <taxon>Protea</taxon>
    </lineage>
</organism>
<proteinExistence type="inferred from homology"/>
<accession>A0A9Q0R2C1</accession>
<dbReference type="SUPFAM" id="SSF52266">
    <property type="entry name" value="SGNH hydrolase"/>
    <property type="match status" value="1"/>
</dbReference>
<feature type="signal peptide" evidence="2">
    <location>
        <begin position="1"/>
        <end position="18"/>
    </location>
</feature>
<gene>
    <name evidence="3" type="ORF">NE237_031326</name>
</gene>
<dbReference type="Gene3D" id="3.40.50.1110">
    <property type="entry name" value="SGNH hydrolase"/>
    <property type="match status" value="1"/>
</dbReference>
<dbReference type="InterPro" id="IPR036514">
    <property type="entry name" value="SGNH_hydro_sf"/>
</dbReference>
<dbReference type="CDD" id="cd01837">
    <property type="entry name" value="SGNH_plant_lipase_like"/>
    <property type="match status" value="1"/>
</dbReference>